<evidence type="ECO:0000313" key="3">
    <source>
        <dbReference type="Proteomes" id="UP000007305"/>
    </source>
</evidence>
<dbReference type="InterPro" id="IPR001279">
    <property type="entry name" value="Metallo-B-lactamas"/>
</dbReference>
<proteinExistence type="evidence at protein level"/>
<dbReference type="InterPro" id="IPR036866">
    <property type="entry name" value="RibonucZ/Hydroxyglut_hydro"/>
</dbReference>
<dbReference type="OrthoDB" id="527344at2759"/>
<sequence length="442" mass="49662">MVTASLFSLPSLRVLSRTSAHGPRFQILAARKPVESSTATSGSRRGGSKGAGLLSVLDRAMADEEEYRRARAQVQRKGVEVEGYAIEGISVGGHETCITVPSLNVAFDIGRGPQFAVSQDYLFITHAHLDHIGGLPMYIATRGLYNLKPPTVFVPPCIRDDVEDLLQVHRRTSQIELKVELVALDLGETYEIRNDLVARPFQTYHTIPSQGYVIYSIRRKLKKQYAHLKGSQIMKLKQSGTEITDTILYPEVAFTGDTKSDFILDPRNADALRAKVLITEATFLDDHVDVEHAREHGHMHLSEIMEHFQWFRNETIVLTHFSNRYSLEDIRQAVSRLQPKLNSKGHPINGEALPDVWRVVFVSAVHVKWADLRRMPPRRWRPRCIAIDALWRIQDVFKSALPCFCPAPGPDRVGLTATRLPFQAPGLHPVHDGSHIARTTAL</sequence>
<dbReference type="AlphaFoldDB" id="A0A804UDU4"/>
<keyword evidence="4" id="KW-1267">Proteomics identification</keyword>
<dbReference type="RefSeq" id="XP_008651000.1">
    <property type="nucleotide sequence ID" value="XM_008652778.3"/>
</dbReference>
<dbReference type="Proteomes" id="UP000007305">
    <property type="component" value="Chromosome 7"/>
</dbReference>
<dbReference type="SUPFAM" id="SSF56281">
    <property type="entry name" value="Metallo-hydrolase/oxidoreductase"/>
    <property type="match status" value="1"/>
</dbReference>
<dbReference type="PANTHER" id="PTHR46504:SF1">
    <property type="entry name" value="TRNASE Z TRZ2, CHLOROPLASTIC"/>
    <property type="match status" value="1"/>
</dbReference>
<dbReference type="GeneID" id="100217092"/>
<keyword evidence="3" id="KW-1185">Reference proteome</keyword>
<reference evidence="2" key="2">
    <citation type="submission" date="2019-07" db="EMBL/GenBank/DDBJ databases">
        <authorList>
            <person name="Seetharam A."/>
            <person name="Woodhouse M."/>
            <person name="Cannon E."/>
        </authorList>
    </citation>
    <scope>NUCLEOTIDE SEQUENCE [LARGE SCALE GENOMIC DNA]</scope>
    <source>
        <strain evidence="2">cv. B73</strain>
    </source>
</reference>
<reference evidence="3" key="1">
    <citation type="submission" date="2015-12" db="EMBL/GenBank/DDBJ databases">
        <title>Update maize B73 reference genome by single molecule sequencing technologies.</title>
        <authorList>
            <consortium name="Maize Genome Sequencing Project"/>
            <person name="Ware D."/>
        </authorList>
    </citation>
    <scope>NUCLEOTIDE SEQUENCE [LARGE SCALE GENOMIC DNA]</scope>
    <source>
        <strain evidence="3">cv. B73</strain>
    </source>
</reference>
<feature type="domain" description="Metallo-beta-lactamase" evidence="1">
    <location>
        <begin position="120"/>
        <end position="321"/>
    </location>
</feature>
<dbReference type="CDD" id="cd16272">
    <property type="entry name" value="RNaseZ_MBL-fold"/>
    <property type="match status" value="1"/>
</dbReference>
<dbReference type="Gramene" id="Zm00001eb316420_T004">
    <property type="protein sequence ID" value="Zm00001eb316420_P004"/>
    <property type="gene ID" value="Zm00001eb316420"/>
</dbReference>
<evidence type="ECO:0000313" key="2">
    <source>
        <dbReference type="EnsemblPlants" id="Zm00001eb316420_P004"/>
    </source>
</evidence>
<dbReference type="PANTHER" id="PTHR46504">
    <property type="entry name" value="TRNASE Z TRZ1"/>
    <property type="match status" value="1"/>
</dbReference>
<dbReference type="Gene3D" id="3.60.15.10">
    <property type="entry name" value="Ribonuclease Z/Hydroxyacylglutathione hydrolase-like"/>
    <property type="match status" value="1"/>
</dbReference>
<dbReference type="EnsemblPlants" id="Zm00001eb316420_T004">
    <property type="protein sequence ID" value="Zm00001eb316420_P004"/>
    <property type="gene ID" value="Zm00001eb316420"/>
</dbReference>
<evidence type="ECO:0007829" key="4">
    <source>
        <dbReference type="PeptideAtlas" id="A0A804UDU4"/>
    </source>
</evidence>
<evidence type="ECO:0000259" key="1">
    <source>
        <dbReference type="Pfam" id="PF12706"/>
    </source>
</evidence>
<organism evidence="2 3">
    <name type="scientific">Zea mays</name>
    <name type="common">Maize</name>
    <dbReference type="NCBI Taxonomy" id="4577"/>
    <lineage>
        <taxon>Eukaryota</taxon>
        <taxon>Viridiplantae</taxon>
        <taxon>Streptophyta</taxon>
        <taxon>Embryophyta</taxon>
        <taxon>Tracheophyta</taxon>
        <taxon>Spermatophyta</taxon>
        <taxon>Magnoliopsida</taxon>
        <taxon>Liliopsida</taxon>
        <taxon>Poales</taxon>
        <taxon>Poaceae</taxon>
        <taxon>PACMAD clade</taxon>
        <taxon>Panicoideae</taxon>
        <taxon>Andropogonodae</taxon>
        <taxon>Andropogoneae</taxon>
        <taxon>Tripsacinae</taxon>
        <taxon>Zea</taxon>
    </lineage>
</organism>
<reference evidence="2" key="3">
    <citation type="submission" date="2021-05" db="UniProtKB">
        <authorList>
            <consortium name="EnsemblPlants"/>
        </authorList>
    </citation>
    <scope>IDENTIFICATION</scope>
    <source>
        <strain evidence="2">cv. B73</strain>
    </source>
</reference>
<protein>
    <recommendedName>
        <fullName evidence="1">Metallo-beta-lactamase domain-containing protein</fullName>
    </recommendedName>
</protein>
<dbReference type="Pfam" id="PF12706">
    <property type="entry name" value="Lactamase_B_2"/>
    <property type="match status" value="1"/>
</dbReference>
<name>A0A804UDU4_MAIZE</name>
<accession>A0A804UDU4</accession>
<gene>
    <name evidence="2" type="primary">LOC100217092</name>
</gene>